<feature type="compositionally biased region" description="Low complexity" evidence="3">
    <location>
        <begin position="438"/>
        <end position="459"/>
    </location>
</feature>
<feature type="compositionally biased region" description="Basic and acidic residues" evidence="3">
    <location>
        <begin position="657"/>
        <end position="677"/>
    </location>
</feature>
<feature type="compositionally biased region" description="Basic and acidic residues" evidence="3">
    <location>
        <begin position="740"/>
        <end position="763"/>
    </location>
</feature>
<organism evidence="4 5">
    <name type="scientific">Paramuricea clavata</name>
    <name type="common">Red gorgonian</name>
    <name type="synonym">Violescent sea-whip</name>
    <dbReference type="NCBI Taxonomy" id="317549"/>
    <lineage>
        <taxon>Eukaryota</taxon>
        <taxon>Metazoa</taxon>
        <taxon>Cnidaria</taxon>
        <taxon>Anthozoa</taxon>
        <taxon>Octocorallia</taxon>
        <taxon>Malacalcyonacea</taxon>
        <taxon>Plexauridae</taxon>
        <taxon>Paramuricea</taxon>
    </lineage>
</organism>
<feature type="compositionally biased region" description="Low complexity" evidence="3">
    <location>
        <begin position="531"/>
        <end position="543"/>
    </location>
</feature>
<feature type="region of interest" description="Disordered" evidence="3">
    <location>
        <begin position="739"/>
        <end position="763"/>
    </location>
</feature>
<dbReference type="PANTHER" id="PTHR16081:SF0">
    <property type="entry name" value="VERTNIN"/>
    <property type="match status" value="1"/>
</dbReference>
<feature type="compositionally biased region" description="Pro residues" evidence="3">
    <location>
        <begin position="413"/>
        <end position="428"/>
    </location>
</feature>
<protein>
    <recommendedName>
        <fullName evidence="2">Vertnin</fullName>
    </recommendedName>
</protein>
<feature type="region of interest" description="Disordered" evidence="3">
    <location>
        <begin position="271"/>
        <end position="689"/>
    </location>
</feature>
<dbReference type="InterPro" id="IPR047273">
    <property type="entry name" value="VRTN_OTU_dom"/>
</dbReference>
<name>A0A6S7I7M6_PARCT</name>
<dbReference type="EMBL" id="CACRXK020004304">
    <property type="protein sequence ID" value="CAB4002262.1"/>
    <property type="molecule type" value="Genomic_DNA"/>
</dbReference>
<evidence type="ECO:0000256" key="2">
    <source>
        <dbReference type="ARBA" id="ARBA00020188"/>
    </source>
</evidence>
<evidence type="ECO:0000256" key="1">
    <source>
        <dbReference type="ARBA" id="ARBA00007290"/>
    </source>
</evidence>
<feature type="compositionally biased region" description="Low complexity" evidence="3">
    <location>
        <begin position="348"/>
        <end position="369"/>
    </location>
</feature>
<comment type="caution">
    <text evidence="4">The sequence shown here is derived from an EMBL/GenBank/DDBJ whole genome shotgun (WGS) entry which is preliminary data.</text>
</comment>
<dbReference type="OrthoDB" id="5990531at2759"/>
<gene>
    <name evidence="4" type="ORF">PACLA_8A064498</name>
</gene>
<dbReference type="CDD" id="cd22791">
    <property type="entry name" value="OTU_VRTN"/>
    <property type="match status" value="1"/>
</dbReference>
<feature type="compositionally biased region" description="Pro residues" evidence="3">
    <location>
        <begin position="595"/>
        <end position="608"/>
    </location>
</feature>
<dbReference type="PRINTS" id="PR01217">
    <property type="entry name" value="PRICHEXTENSN"/>
</dbReference>
<proteinExistence type="inferred from homology"/>
<dbReference type="InterPro" id="IPR038822">
    <property type="entry name" value="Vertnin-like"/>
</dbReference>
<feature type="compositionally biased region" description="Pro residues" evidence="3">
    <location>
        <begin position="308"/>
        <end position="338"/>
    </location>
</feature>
<feature type="compositionally biased region" description="Pro residues" evidence="3">
    <location>
        <begin position="576"/>
        <end position="587"/>
    </location>
</feature>
<keyword evidence="5" id="KW-1185">Reference proteome</keyword>
<accession>A0A6S7I7M6</accession>
<evidence type="ECO:0000313" key="5">
    <source>
        <dbReference type="Proteomes" id="UP001152795"/>
    </source>
</evidence>
<reference evidence="4" key="1">
    <citation type="submission" date="2020-04" db="EMBL/GenBank/DDBJ databases">
        <authorList>
            <person name="Alioto T."/>
            <person name="Alioto T."/>
            <person name="Gomez Garrido J."/>
        </authorList>
    </citation>
    <scope>NUCLEOTIDE SEQUENCE</scope>
    <source>
        <strain evidence="4">A484AB</strain>
    </source>
</reference>
<dbReference type="GO" id="GO:0000785">
    <property type="term" value="C:chromatin"/>
    <property type="evidence" value="ECO:0007669"/>
    <property type="project" value="TreeGrafter"/>
</dbReference>
<feature type="compositionally biased region" description="Low complexity" evidence="3">
    <location>
        <begin position="377"/>
        <end position="398"/>
    </location>
</feature>
<dbReference type="Proteomes" id="UP001152795">
    <property type="component" value="Unassembled WGS sequence"/>
</dbReference>
<sequence length="1552" mass="172680">MAFVSEIEISQLSKDLKSKESAYAILSNLLPLVLQRSREIQQQQRETKMLRRPLDLISKSLLPSDFKNCLPLQSTANGNCLFNSVSILLTGDESLAAALRLLSVSELFAYSEFYAAHPQLAMMSSISGYSVPAIINIFLSDQVACNVYNGNATSAPRAIEALAKITAKPYVYASQFHILALASVISKPIHSVYPDTTSSIAIKKALHGIFYPREVLSSQSTSPDASDPLYIMWTNIRRSQLEKLWKPNHFVPVIEQISRRETDGSYADVTRRRRRFSSTKEASRIAKLPEQFLSSTTPKLSRTLPKPSSAPPRPSSTPPKPSSTPPKPSRTPPKPSSTPEPFRKPHKPSSTPPESSSKPRRSSSTLPEPSSRPPKPSSTTTKLSRTPSKPSSTPSKPSSTPPKPSSTPLKPSRTPPKPSSTPPKPSSTPEPFRKPHKPSSTPPESSSNPPRPSSTLPEPSSRPPKPSSTTAKLSRTPLKPSSAPPRPSSAPKPVGTSKPVGPAKHSRKPPGPSSTLPEPFSTSNSSRKQPKYSSTPKPSKTTSGTVNTPPEPSCTPATFSKPHKPSSTPPETSSTPPKPSSTPPKPSSTPLKPSRAPPKPSSTPPKPSSTPLKPSSTPPKPSSTPLKPSSTPSKPSSTPPKSSSTTPKLSRTPQKRANVEVKTSRSKLPKYDFEKIPVQRKSTNKSDTRYRPTILKRKRDCKAAAVSLETNLAQSSRETGHTGPNLLSYFKAGPAEVTVTDEKQNEKTRSTKNEDNTTAKSKPEVELAEEVLPLMGPRLKWYKEKGVIASSNTSRCEERMSRPVMIEGNQLQRVIRSSVTGNLSQNVNVLFQKLSEAGSEKQQKHLGAMLTLAKYVIENGPIVATRDVAKIYKELKELKPSYRIESSRLLEIMGKHLNVAQIYIDGKAYILENPGDEVLRSLNAIHKISAMKQSTTNEKVREVIGNDFGIILQYLDSKRDRDTLNAILTRITSVNFMSKLANVQDKRVFQRSQDQVSLNLQLFEEMKRNIEQTADPILTGEPARRKKYRMLQKMKLEKLRHVFKGRGRLLKSDQFPDLAGVLEFCFGEGDRIDRAGGGLESHPRLIDTVLYRAADSNTIMKHARETILALAPEGFNISLSSCFNYTQNFKEGTYQAKRHHSGKGINACLSLHKPPRIGNEQFVVNLRWTTHNVNLTMDHAHLNSRSIMIDSKDAKAKVHADISPVQKPGKTWRKITLPDHDWAGLAHNAITPMTHLFMETKSEVKDERGQHVSITRTGAAATLVNISYFEPETVQRVFNEIFVLMVNPALDKHFRNPDTGRLKEHFVFIVDNGPSEAPSNSLVQVWLVRLARVLKLKSVTQKSFAEYHSKRNPVERVHAVENRALSNEVFSSTAVHKDYVIGDQHHRENMEHMAGEVQNCLARTQYGKQPIVVQRGIGTEENFVFNDESPLVTFLGKSECRKNLDNTRYYPVKNNLWKEVTTLWDLDESYIGCYRENYQILQNRLEEEGGRTCWADKYSTTIINPDIQQEDITFEQQPVPDYVRWFNTEGELHYMPLEKVQKLVTEIIDGIP</sequence>
<evidence type="ECO:0000256" key="3">
    <source>
        <dbReference type="SAM" id="MobiDB-lite"/>
    </source>
</evidence>
<feature type="non-terminal residue" evidence="4">
    <location>
        <position position="1552"/>
    </location>
</feature>
<dbReference type="GO" id="GO:0006357">
    <property type="term" value="P:regulation of transcription by RNA polymerase II"/>
    <property type="evidence" value="ECO:0007669"/>
    <property type="project" value="TreeGrafter"/>
</dbReference>
<feature type="compositionally biased region" description="Low complexity" evidence="3">
    <location>
        <begin position="623"/>
        <end position="652"/>
    </location>
</feature>
<feature type="compositionally biased region" description="Polar residues" evidence="3">
    <location>
        <begin position="513"/>
        <end position="527"/>
    </location>
</feature>
<evidence type="ECO:0000313" key="4">
    <source>
        <dbReference type="EMBL" id="CAB4002262.1"/>
    </source>
</evidence>
<feature type="compositionally biased region" description="Low complexity" evidence="3">
    <location>
        <begin position="565"/>
        <end position="575"/>
    </location>
</feature>
<dbReference type="PANTHER" id="PTHR16081">
    <property type="entry name" value="VERTNIN"/>
    <property type="match status" value="1"/>
</dbReference>
<comment type="similarity">
    <text evidence="1">Belongs to the vertnin family.</text>
</comment>